<evidence type="ECO:0008006" key="3">
    <source>
        <dbReference type="Google" id="ProtNLM"/>
    </source>
</evidence>
<protein>
    <recommendedName>
        <fullName evidence="3">F-box domain-containing protein</fullName>
    </recommendedName>
</protein>
<dbReference type="AlphaFoldDB" id="A0A067T0K5"/>
<dbReference type="OrthoDB" id="2269034at2759"/>
<sequence length="164" mass="19037">MTHRQPNAKYAPILLCHICSYWCAVALRIPRLWGDLFHVLRIYAEVPNHILLSKGIYKGDLDFLPWWKLNIGSVHLRLWLIVQSMKENPGSKVPRHLNIDIDFAWHYEPVQGDPPSCLQELSYSGPWKGRLFRTLTSLGNANQKLELDHYGIALLRWLCKIGQL</sequence>
<keyword evidence="2" id="KW-1185">Reference proteome</keyword>
<dbReference type="EMBL" id="KL142378">
    <property type="protein sequence ID" value="KDR76676.1"/>
    <property type="molecule type" value="Genomic_DNA"/>
</dbReference>
<gene>
    <name evidence="1" type="ORF">GALMADRAFT_210583</name>
</gene>
<accession>A0A067T0K5</accession>
<dbReference type="Proteomes" id="UP000027222">
    <property type="component" value="Unassembled WGS sequence"/>
</dbReference>
<proteinExistence type="predicted"/>
<evidence type="ECO:0000313" key="1">
    <source>
        <dbReference type="EMBL" id="KDR76676.1"/>
    </source>
</evidence>
<dbReference type="HOGENOM" id="CLU_1619124_0_0_1"/>
<reference evidence="2" key="1">
    <citation type="journal article" date="2014" name="Proc. Natl. Acad. Sci. U.S.A.">
        <title>Extensive sampling of basidiomycete genomes demonstrates inadequacy of the white-rot/brown-rot paradigm for wood decay fungi.</title>
        <authorList>
            <person name="Riley R."/>
            <person name="Salamov A.A."/>
            <person name="Brown D.W."/>
            <person name="Nagy L.G."/>
            <person name="Floudas D."/>
            <person name="Held B.W."/>
            <person name="Levasseur A."/>
            <person name="Lombard V."/>
            <person name="Morin E."/>
            <person name="Otillar R."/>
            <person name="Lindquist E.A."/>
            <person name="Sun H."/>
            <person name="LaButti K.M."/>
            <person name="Schmutz J."/>
            <person name="Jabbour D."/>
            <person name="Luo H."/>
            <person name="Baker S.E."/>
            <person name="Pisabarro A.G."/>
            <person name="Walton J.D."/>
            <person name="Blanchette R.A."/>
            <person name="Henrissat B."/>
            <person name="Martin F."/>
            <person name="Cullen D."/>
            <person name="Hibbett D.S."/>
            <person name="Grigoriev I.V."/>
        </authorList>
    </citation>
    <scope>NUCLEOTIDE SEQUENCE [LARGE SCALE GENOMIC DNA]</scope>
    <source>
        <strain evidence="2">CBS 339.88</strain>
    </source>
</reference>
<evidence type="ECO:0000313" key="2">
    <source>
        <dbReference type="Proteomes" id="UP000027222"/>
    </source>
</evidence>
<organism evidence="1 2">
    <name type="scientific">Galerina marginata (strain CBS 339.88)</name>
    <dbReference type="NCBI Taxonomy" id="685588"/>
    <lineage>
        <taxon>Eukaryota</taxon>
        <taxon>Fungi</taxon>
        <taxon>Dikarya</taxon>
        <taxon>Basidiomycota</taxon>
        <taxon>Agaricomycotina</taxon>
        <taxon>Agaricomycetes</taxon>
        <taxon>Agaricomycetidae</taxon>
        <taxon>Agaricales</taxon>
        <taxon>Agaricineae</taxon>
        <taxon>Strophariaceae</taxon>
        <taxon>Galerina</taxon>
    </lineage>
</organism>
<name>A0A067T0K5_GALM3</name>